<reference evidence="13 14" key="1">
    <citation type="submission" date="2015-01" db="EMBL/GenBank/DDBJ databases">
        <title>Genome sequencing of Methylobacterium platani JCM14648 type strain.</title>
        <authorList>
            <person name="Chaudhry V."/>
            <person name="Patil P.B."/>
        </authorList>
    </citation>
    <scope>NUCLEOTIDE SEQUENCE [LARGE SCALE GENOMIC DNA]</scope>
    <source>
        <strain evidence="13 14">JCM 14648</strain>
    </source>
</reference>
<evidence type="ECO:0000256" key="8">
    <source>
        <dbReference type="ARBA" id="ARBA00022842"/>
    </source>
</evidence>
<keyword evidence="10" id="KW-0786">Thiamine pyrophosphate</keyword>
<keyword evidence="14" id="KW-1185">Reference proteome</keyword>
<comment type="similarity">
    <text evidence="3">Belongs to the transketolase family. DXPS subfamily.</text>
</comment>
<proteinExistence type="inferred from homology"/>
<keyword evidence="7" id="KW-0479">Metal-binding</keyword>
<dbReference type="Pfam" id="PF02780">
    <property type="entry name" value="Transketolase_C"/>
    <property type="match status" value="1"/>
</dbReference>
<dbReference type="Proteomes" id="UP000035947">
    <property type="component" value="Unassembled WGS sequence"/>
</dbReference>
<evidence type="ECO:0000313" key="14">
    <source>
        <dbReference type="Proteomes" id="UP000035947"/>
    </source>
</evidence>
<dbReference type="PANTHER" id="PTHR43322:SF5">
    <property type="entry name" value="1-DEOXY-D-XYLULOSE-5-PHOSPHATE SYNTHASE, CHLOROPLASTIC"/>
    <property type="match status" value="1"/>
</dbReference>
<keyword evidence="6 13" id="KW-0808">Transferase</keyword>
<feature type="domain" description="Transketolase-like pyrimidine-binding" evidence="12">
    <location>
        <begin position="92"/>
        <end position="257"/>
    </location>
</feature>
<dbReference type="InterPro" id="IPR005477">
    <property type="entry name" value="Dxylulose-5-P_synthase"/>
</dbReference>
<keyword evidence="11" id="KW-0414">Isoprene biosynthesis</keyword>
<dbReference type="Gene3D" id="3.40.50.920">
    <property type="match status" value="1"/>
</dbReference>
<dbReference type="SUPFAM" id="SSF52518">
    <property type="entry name" value="Thiamin diphosphate-binding fold (THDP-binding)"/>
    <property type="match status" value="2"/>
</dbReference>
<evidence type="ECO:0000256" key="6">
    <source>
        <dbReference type="ARBA" id="ARBA00022679"/>
    </source>
</evidence>
<evidence type="ECO:0000256" key="10">
    <source>
        <dbReference type="ARBA" id="ARBA00023052"/>
    </source>
</evidence>
<accession>A0ABR5H8M2</accession>
<evidence type="ECO:0000256" key="1">
    <source>
        <dbReference type="ARBA" id="ARBA00001946"/>
    </source>
</evidence>
<evidence type="ECO:0000256" key="4">
    <source>
        <dbReference type="ARBA" id="ARBA00011738"/>
    </source>
</evidence>
<comment type="cofactor">
    <cofactor evidence="1">
        <name>Mg(2+)</name>
        <dbReference type="ChEBI" id="CHEBI:18420"/>
    </cofactor>
</comment>
<dbReference type="InterPro" id="IPR029061">
    <property type="entry name" value="THDP-binding"/>
</dbReference>
<dbReference type="EC" id="2.2.1.7" evidence="5"/>
<evidence type="ECO:0000313" key="13">
    <source>
        <dbReference type="EMBL" id="KMO21071.1"/>
    </source>
</evidence>
<evidence type="ECO:0000256" key="11">
    <source>
        <dbReference type="ARBA" id="ARBA00023229"/>
    </source>
</evidence>
<sequence length="419" mass="44116">EEYARGILAGGGTMFEELGFHYVGPIDGHNLDHLLPVLKNVRDAPDGPVLIHVVTQKGKGYAPAEAAADRGHAVVKFDVVSGKQTKAKPNAPAYTRVFGESLIKAADADDKVVAITAAMPSGTGVDLFSKAHPERTFDVGIAEQHAVTFAAGLATEGFKPFCAIYSTFLQRGYDQLVHDVALQNLPVRFALDRAGLVGADGATHAGAFDLAYLCCLPNMTVMAAADEAELVHMVATAHAHDSGPIAFRYPRGEGVGVELPERGEALAIGKGRVIRRPEGARVALLSLGTRLAEAVKAAERLEASGIGVTVADARFAKPLDEALILDLAGSHEVLVTLEEGSVGGFGAMVLHLLSSRGALDDGTVRVRTLTLPDSYQEHDTPDRMYAEAGLDAAAIVRTVEAILPAREAAAERAGRLRLA</sequence>
<evidence type="ECO:0000256" key="2">
    <source>
        <dbReference type="ARBA" id="ARBA00004980"/>
    </source>
</evidence>
<protein>
    <recommendedName>
        <fullName evidence="5">1-deoxy-D-xylulose-5-phosphate synthase</fullName>
        <ecNumber evidence="5">2.2.1.7</ecNumber>
    </recommendedName>
</protein>
<dbReference type="InterPro" id="IPR005475">
    <property type="entry name" value="Transketolase-like_Pyr-bd"/>
</dbReference>
<name>A0ABR5H8M2_9HYPH</name>
<dbReference type="EMBL" id="JXOD01000029">
    <property type="protein sequence ID" value="KMO21071.1"/>
    <property type="molecule type" value="Genomic_DNA"/>
</dbReference>
<dbReference type="CDD" id="cd07033">
    <property type="entry name" value="TPP_PYR_DXS_TK_like"/>
    <property type="match status" value="1"/>
</dbReference>
<comment type="subunit">
    <text evidence="4">Homodimer.</text>
</comment>
<dbReference type="InterPro" id="IPR033248">
    <property type="entry name" value="Transketolase_C"/>
</dbReference>
<comment type="pathway">
    <text evidence="2">Metabolic intermediate biosynthesis; 1-deoxy-D-xylulose 5-phosphate biosynthesis; 1-deoxy-D-xylulose 5-phosphate from D-glyceraldehyde 3-phosphate and pyruvate: step 1/1.</text>
</comment>
<dbReference type="SUPFAM" id="SSF52922">
    <property type="entry name" value="TK C-terminal domain-like"/>
    <property type="match status" value="1"/>
</dbReference>
<dbReference type="Gene3D" id="3.40.50.970">
    <property type="match status" value="2"/>
</dbReference>
<keyword evidence="9" id="KW-0784">Thiamine biosynthesis</keyword>
<dbReference type="Pfam" id="PF02779">
    <property type="entry name" value="Transket_pyr"/>
    <property type="match status" value="1"/>
</dbReference>
<evidence type="ECO:0000256" key="7">
    <source>
        <dbReference type="ARBA" id="ARBA00022723"/>
    </source>
</evidence>
<evidence type="ECO:0000259" key="12">
    <source>
        <dbReference type="SMART" id="SM00861"/>
    </source>
</evidence>
<dbReference type="GO" id="GO:0008661">
    <property type="term" value="F:1-deoxy-D-xylulose-5-phosphate synthase activity"/>
    <property type="evidence" value="ECO:0007669"/>
    <property type="project" value="UniProtKB-EC"/>
</dbReference>
<dbReference type="InterPro" id="IPR009014">
    <property type="entry name" value="Transketo_C/PFOR_II"/>
</dbReference>
<dbReference type="NCBIfam" id="TIGR00204">
    <property type="entry name" value="dxs"/>
    <property type="match status" value="1"/>
</dbReference>
<evidence type="ECO:0000256" key="3">
    <source>
        <dbReference type="ARBA" id="ARBA00011081"/>
    </source>
</evidence>
<gene>
    <name evidence="13" type="ORF">SQ03_04330</name>
</gene>
<dbReference type="Pfam" id="PF13292">
    <property type="entry name" value="DXP_synthase_N"/>
    <property type="match status" value="1"/>
</dbReference>
<evidence type="ECO:0000256" key="5">
    <source>
        <dbReference type="ARBA" id="ARBA00013150"/>
    </source>
</evidence>
<feature type="non-terminal residue" evidence="13">
    <location>
        <position position="1"/>
    </location>
</feature>
<keyword evidence="8" id="KW-0460">Magnesium</keyword>
<dbReference type="SMART" id="SM00861">
    <property type="entry name" value="Transket_pyr"/>
    <property type="match status" value="1"/>
</dbReference>
<evidence type="ECO:0000256" key="9">
    <source>
        <dbReference type="ARBA" id="ARBA00022977"/>
    </source>
</evidence>
<comment type="caution">
    <text evidence="13">The sequence shown here is derived from an EMBL/GenBank/DDBJ whole genome shotgun (WGS) entry which is preliminary data.</text>
</comment>
<organism evidence="13 14">
    <name type="scientific">Methylobacterium platani JCM 14648</name>
    <dbReference type="NCBI Taxonomy" id="1295136"/>
    <lineage>
        <taxon>Bacteria</taxon>
        <taxon>Pseudomonadati</taxon>
        <taxon>Pseudomonadota</taxon>
        <taxon>Alphaproteobacteria</taxon>
        <taxon>Hyphomicrobiales</taxon>
        <taxon>Methylobacteriaceae</taxon>
        <taxon>Methylobacterium</taxon>
    </lineage>
</organism>
<dbReference type="RefSeq" id="WP_048432460.1">
    <property type="nucleotide sequence ID" value="NZ_JXOD01000029.1"/>
</dbReference>
<dbReference type="PANTHER" id="PTHR43322">
    <property type="entry name" value="1-D-DEOXYXYLULOSE 5-PHOSPHATE SYNTHASE-RELATED"/>
    <property type="match status" value="1"/>
</dbReference>